<accession>X0VVK6</accession>
<sequence length="188" mass="22671">MNTNNFILIIITILIVFFIFNPKNFENFKAFKTIDYPIINQNTNNIITNDYDYYNIPEQDNKCKDNITNSYDCFLTKCDLCPMSSYKQCSNNYSYKTYPPNVSCNCDNRAYELCRNKTSPKCQMINQICNDWKEKELEDTIDYPYNFPRVNYYKTQNTKFTPYNYKPIQYYKENSFWDQTWLPGPKFL</sequence>
<keyword evidence="1" id="KW-1133">Transmembrane helix</keyword>
<organism evidence="2">
    <name type="scientific">marine sediment metagenome</name>
    <dbReference type="NCBI Taxonomy" id="412755"/>
    <lineage>
        <taxon>unclassified sequences</taxon>
        <taxon>metagenomes</taxon>
        <taxon>ecological metagenomes</taxon>
    </lineage>
</organism>
<protein>
    <submittedName>
        <fullName evidence="2">Uncharacterized protein</fullName>
    </submittedName>
</protein>
<dbReference type="EMBL" id="BARS01031285">
    <property type="protein sequence ID" value="GAG16453.1"/>
    <property type="molecule type" value="Genomic_DNA"/>
</dbReference>
<feature type="transmembrane region" description="Helical" evidence="1">
    <location>
        <begin position="6"/>
        <end position="22"/>
    </location>
</feature>
<dbReference type="AlphaFoldDB" id="X0VVK6"/>
<evidence type="ECO:0000313" key="2">
    <source>
        <dbReference type="EMBL" id="GAG16453.1"/>
    </source>
</evidence>
<proteinExistence type="predicted"/>
<comment type="caution">
    <text evidence="2">The sequence shown here is derived from an EMBL/GenBank/DDBJ whole genome shotgun (WGS) entry which is preliminary data.</text>
</comment>
<keyword evidence="1" id="KW-0472">Membrane</keyword>
<name>X0VVK6_9ZZZZ</name>
<gene>
    <name evidence="2" type="ORF">S01H1_48706</name>
</gene>
<evidence type="ECO:0000256" key="1">
    <source>
        <dbReference type="SAM" id="Phobius"/>
    </source>
</evidence>
<reference evidence="2" key="1">
    <citation type="journal article" date="2014" name="Front. Microbiol.">
        <title>High frequency of phylogenetically diverse reductive dehalogenase-homologous genes in deep subseafloor sedimentary metagenomes.</title>
        <authorList>
            <person name="Kawai M."/>
            <person name="Futagami T."/>
            <person name="Toyoda A."/>
            <person name="Takaki Y."/>
            <person name="Nishi S."/>
            <person name="Hori S."/>
            <person name="Arai W."/>
            <person name="Tsubouchi T."/>
            <person name="Morono Y."/>
            <person name="Uchiyama I."/>
            <person name="Ito T."/>
            <person name="Fujiyama A."/>
            <person name="Inagaki F."/>
            <person name="Takami H."/>
        </authorList>
    </citation>
    <scope>NUCLEOTIDE SEQUENCE</scope>
    <source>
        <strain evidence="2">Expedition CK06-06</strain>
    </source>
</reference>
<keyword evidence="1" id="KW-0812">Transmembrane</keyword>